<protein>
    <submittedName>
        <fullName evidence="1">Uncharacterized protein</fullName>
    </submittedName>
</protein>
<reference evidence="1 2" key="1">
    <citation type="submission" date="2019-04" db="EMBL/GenBank/DDBJ databases">
        <title>Genome sequencing of Clostridium botulinum Groups I-IV and Clostridium butyricum.</title>
        <authorList>
            <person name="Brunt J."/>
            <person name="Van Vliet A.H.M."/>
            <person name="Stringer S.C."/>
            <person name="Carter A.T."/>
            <person name="Peck M.W."/>
        </authorList>
    </citation>
    <scope>NUCLEOTIDE SEQUENCE [LARGE SCALE GENOMIC DNA]</scope>
    <source>
        <strain evidence="1 2">CB-K-33E</strain>
    </source>
</reference>
<gene>
    <name evidence="1" type="ORF">FDB51_15345</name>
</gene>
<evidence type="ECO:0000313" key="2">
    <source>
        <dbReference type="Proteomes" id="UP000473681"/>
    </source>
</evidence>
<dbReference type="Proteomes" id="UP000473681">
    <property type="component" value="Unassembled WGS sequence"/>
</dbReference>
<organism evidence="1 2">
    <name type="scientific">Clostridium botulinum</name>
    <dbReference type="NCBI Taxonomy" id="1491"/>
    <lineage>
        <taxon>Bacteria</taxon>
        <taxon>Bacillati</taxon>
        <taxon>Bacillota</taxon>
        <taxon>Clostridia</taxon>
        <taxon>Eubacteriales</taxon>
        <taxon>Clostridiaceae</taxon>
        <taxon>Clostridium</taxon>
    </lineage>
</organism>
<comment type="caution">
    <text evidence="1">The sequence shown here is derived from an EMBL/GenBank/DDBJ whole genome shotgun (WGS) entry which is preliminary data.</text>
</comment>
<dbReference type="AlphaFoldDB" id="A0A846JU38"/>
<accession>A0A846JU38</accession>
<name>A0A846JU38_CLOBO</name>
<dbReference type="EMBL" id="SWVK01000023">
    <property type="protein sequence ID" value="NFN36459.1"/>
    <property type="molecule type" value="Genomic_DNA"/>
</dbReference>
<sequence length="100" mass="11584">MNINIKSINETININISQVRTLCECLFDFKNNIKKMPDDIDVYHKQRRIIKEKQVDELFEILQKYADYKGGSFETALNVCLNKKESKLDIGSDAISLISK</sequence>
<evidence type="ECO:0000313" key="1">
    <source>
        <dbReference type="EMBL" id="NFN36459.1"/>
    </source>
</evidence>
<proteinExistence type="predicted"/>